<evidence type="ECO:0000313" key="9">
    <source>
        <dbReference type="Proteomes" id="UP000199527"/>
    </source>
</evidence>
<dbReference type="InterPro" id="IPR052902">
    <property type="entry name" value="ABC-2_transporter"/>
</dbReference>
<evidence type="ECO:0000256" key="4">
    <source>
        <dbReference type="ARBA" id="ARBA00022989"/>
    </source>
</evidence>
<evidence type="ECO:0000256" key="3">
    <source>
        <dbReference type="ARBA" id="ARBA00022692"/>
    </source>
</evidence>
<dbReference type="AlphaFoldDB" id="A0A1G8RXW5"/>
<feature type="transmembrane region" description="Helical" evidence="6">
    <location>
        <begin position="306"/>
        <end position="324"/>
    </location>
</feature>
<keyword evidence="5 6" id="KW-0472">Membrane</keyword>
<dbReference type="Proteomes" id="UP000199527">
    <property type="component" value="Unassembled WGS sequence"/>
</dbReference>
<feature type="transmembrane region" description="Helical" evidence="6">
    <location>
        <begin position="248"/>
        <end position="266"/>
    </location>
</feature>
<dbReference type="Pfam" id="PF01061">
    <property type="entry name" value="ABC2_membrane"/>
    <property type="match status" value="1"/>
</dbReference>
<keyword evidence="9" id="KW-1185">Reference proteome</keyword>
<dbReference type="PRINTS" id="PR00164">
    <property type="entry name" value="ABC2TRNSPORT"/>
</dbReference>
<protein>
    <recommendedName>
        <fullName evidence="6">Transport permease protein</fullName>
    </recommendedName>
</protein>
<feature type="transmembrane region" description="Helical" evidence="6">
    <location>
        <begin position="21"/>
        <end position="40"/>
    </location>
</feature>
<evidence type="ECO:0000313" key="8">
    <source>
        <dbReference type="EMBL" id="SDJ21772.1"/>
    </source>
</evidence>
<dbReference type="PANTHER" id="PTHR43027">
    <property type="entry name" value="DOXORUBICIN RESISTANCE ABC TRANSPORTER PERMEASE PROTEIN DRRC-RELATED"/>
    <property type="match status" value="1"/>
</dbReference>
<organism evidence="8 9">
    <name type="scientific">Ferrimonas sediminum</name>
    <dbReference type="NCBI Taxonomy" id="718193"/>
    <lineage>
        <taxon>Bacteria</taxon>
        <taxon>Pseudomonadati</taxon>
        <taxon>Pseudomonadota</taxon>
        <taxon>Gammaproteobacteria</taxon>
        <taxon>Alteromonadales</taxon>
        <taxon>Ferrimonadaceae</taxon>
        <taxon>Ferrimonas</taxon>
    </lineage>
</organism>
<evidence type="ECO:0000256" key="2">
    <source>
        <dbReference type="ARBA" id="ARBA00007783"/>
    </source>
</evidence>
<feature type="transmembrane region" description="Helical" evidence="6">
    <location>
        <begin position="135"/>
        <end position="158"/>
    </location>
</feature>
<keyword evidence="3 6" id="KW-0812">Transmembrane</keyword>
<comment type="similarity">
    <text evidence="2 6">Belongs to the ABC-2 integral membrane protein family.</text>
</comment>
<dbReference type="GO" id="GO:0140359">
    <property type="term" value="F:ABC-type transporter activity"/>
    <property type="evidence" value="ECO:0007669"/>
    <property type="project" value="InterPro"/>
</dbReference>
<evidence type="ECO:0000256" key="1">
    <source>
        <dbReference type="ARBA" id="ARBA00004141"/>
    </source>
</evidence>
<keyword evidence="4 6" id="KW-1133">Transmembrane helix</keyword>
<dbReference type="PANTHER" id="PTHR43027:SF2">
    <property type="entry name" value="TRANSPORT PERMEASE PROTEIN"/>
    <property type="match status" value="1"/>
</dbReference>
<name>A0A1G8RXW5_9GAMM</name>
<comment type="subcellular location">
    <subcellularLocation>
        <location evidence="6">Cell inner membrane</location>
        <topology evidence="6">Multi-pass membrane protein</topology>
    </subcellularLocation>
    <subcellularLocation>
        <location evidence="1">Membrane</location>
        <topology evidence="1">Multi-pass membrane protein</topology>
    </subcellularLocation>
</comment>
<keyword evidence="6" id="KW-0813">Transport</keyword>
<evidence type="ECO:0000256" key="6">
    <source>
        <dbReference type="RuleBase" id="RU361157"/>
    </source>
</evidence>
<dbReference type="PROSITE" id="PS51012">
    <property type="entry name" value="ABC_TM2"/>
    <property type="match status" value="1"/>
</dbReference>
<gene>
    <name evidence="8" type="ORF">SAMN04488540_10615</name>
</gene>
<feature type="transmembrane region" description="Helical" evidence="6">
    <location>
        <begin position="184"/>
        <end position="208"/>
    </location>
</feature>
<dbReference type="EMBL" id="FNEM01000006">
    <property type="protein sequence ID" value="SDJ21772.1"/>
    <property type="molecule type" value="Genomic_DNA"/>
</dbReference>
<evidence type="ECO:0000256" key="5">
    <source>
        <dbReference type="ARBA" id="ARBA00023136"/>
    </source>
</evidence>
<feature type="transmembrane region" description="Helical" evidence="6">
    <location>
        <begin position="214"/>
        <end position="236"/>
    </location>
</feature>
<accession>A0A1G8RXW5</accession>
<dbReference type="InterPro" id="IPR013525">
    <property type="entry name" value="ABC2_TM"/>
</dbReference>
<reference evidence="9" key="1">
    <citation type="submission" date="2016-10" db="EMBL/GenBank/DDBJ databases">
        <authorList>
            <person name="Varghese N."/>
            <person name="Submissions S."/>
        </authorList>
    </citation>
    <scope>NUCLEOTIDE SEQUENCE [LARGE SCALE GENOMIC DNA]</scope>
    <source>
        <strain evidence="9">DSM 23317</strain>
    </source>
</reference>
<dbReference type="RefSeq" id="WP_176819250.1">
    <property type="nucleotide sequence ID" value="NZ_FNEM01000006.1"/>
</dbReference>
<dbReference type="InterPro" id="IPR047817">
    <property type="entry name" value="ABC2_TM_bact-type"/>
</dbReference>
<sequence>MNALLALIHARNLEFGRDKSALGWSLLFPLVLVIALTLVFDDDDKPLYQIGIVGPQSAVSALRDLRHIELIPYADSALAKHKVARHLVDLAIEGDRYWVNPDSARGYIVEQLLLARAPNLTKQTIQGQAVRHVEWLLPGIIGMNMMFSALYGVGYVVVRYRRTGVLRRMQVTPLKPWQFLTSQLLSRLGTIVATSAVVFTLVCLLFSIPIVGNPLLLLLTTTLGSAAMISLGLLVASKTRSEEFSNGMLNLFSWPMMLLSGIWFSLEGSQPWVRTLADLLPLTHMNDANRAVIIDGAGLGAIAHHLWPLALFTLLAMALASWRFRWN</sequence>
<evidence type="ECO:0000259" key="7">
    <source>
        <dbReference type="PROSITE" id="PS51012"/>
    </source>
</evidence>
<keyword evidence="6" id="KW-1003">Cell membrane</keyword>
<dbReference type="GO" id="GO:0043190">
    <property type="term" value="C:ATP-binding cassette (ABC) transporter complex"/>
    <property type="evidence" value="ECO:0007669"/>
    <property type="project" value="InterPro"/>
</dbReference>
<dbReference type="InterPro" id="IPR000412">
    <property type="entry name" value="ABC_2_transport"/>
</dbReference>
<proteinExistence type="inferred from homology"/>
<feature type="domain" description="ABC transmembrane type-2" evidence="7">
    <location>
        <begin position="102"/>
        <end position="327"/>
    </location>
</feature>